<dbReference type="GO" id="GO:0097367">
    <property type="term" value="F:carbohydrate derivative binding"/>
    <property type="evidence" value="ECO:0007669"/>
    <property type="project" value="InterPro"/>
</dbReference>
<proteinExistence type="predicted"/>
<dbReference type="InterPro" id="IPR046348">
    <property type="entry name" value="SIS_dom_sf"/>
</dbReference>
<dbReference type="PROSITE" id="PS51463">
    <property type="entry name" value="P_GLUCOSE_ISOMERASE_3"/>
    <property type="match status" value="1"/>
</dbReference>
<sequence length="160" mass="18030">MERFCREVISGTWKGYTGQNITDVVNIGIGGSDLGPLMVTEALKHYQIGPNVHFVSNIDGTHLAEVLKKIKPETTIFIIASKTFTTQETITNATSAKEWFLREAKVLLLHFALQRLLAGRFFADSFKNFAGSFGSGETFCGTFNQWSKVSRVWDRREQYV</sequence>
<keyword evidence="1" id="KW-0312">Gluconeogenesis</keyword>
<evidence type="ECO:0000256" key="3">
    <source>
        <dbReference type="ARBA" id="ARBA00023235"/>
    </source>
</evidence>
<name>A0A183EZI7_9BILA</name>
<evidence type="ECO:0000313" key="5">
    <source>
        <dbReference type="Proteomes" id="UP000271098"/>
    </source>
</evidence>
<dbReference type="GO" id="GO:0006096">
    <property type="term" value="P:glycolytic process"/>
    <property type="evidence" value="ECO:0007669"/>
    <property type="project" value="UniProtKB-KW"/>
</dbReference>
<evidence type="ECO:0000256" key="1">
    <source>
        <dbReference type="ARBA" id="ARBA00022432"/>
    </source>
</evidence>
<accession>A0A183EZI7</accession>
<keyword evidence="5" id="KW-1185">Reference proteome</keyword>
<dbReference type="InterPro" id="IPR035476">
    <property type="entry name" value="SIS_PGI_1"/>
</dbReference>
<evidence type="ECO:0000313" key="6">
    <source>
        <dbReference type="WBParaSite" id="GPUH_0002640801-mRNA-1"/>
    </source>
</evidence>
<dbReference type="Proteomes" id="UP000271098">
    <property type="component" value="Unassembled WGS sequence"/>
</dbReference>
<gene>
    <name evidence="4" type="ORF">GPUH_LOCUS26377</name>
</gene>
<dbReference type="GO" id="GO:0051156">
    <property type="term" value="P:glucose 6-phosphate metabolic process"/>
    <property type="evidence" value="ECO:0007669"/>
    <property type="project" value="TreeGrafter"/>
</dbReference>
<dbReference type="GO" id="GO:0048029">
    <property type="term" value="F:monosaccharide binding"/>
    <property type="evidence" value="ECO:0007669"/>
    <property type="project" value="TreeGrafter"/>
</dbReference>
<dbReference type="Gene3D" id="3.40.50.10490">
    <property type="entry name" value="Glucose-6-phosphate isomerase like protein, domain 1"/>
    <property type="match status" value="1"/>
</dbReference>
<keyword evidence="2" id="KW-0324">Glycolysis</keyword>
<dbReference type="InterPro" id="IPR001672">
    <property type="entry name" value="G6P_Isomerase"/>
</dbReference>
<dbReference type="CDD" id="cd05015">
    <property type="entry name" value="SIS_PGI_1"/>
    <property type="match status" value="1"/>
</dbReference>
<dbReference type="Pfam" id="PF00342">
    <property type="entry name" value="PGI"/>
    <property type="match status" value="1"/>
</dbReference>
<dbReference type="GO" id="GO:0005829">
    <property type="term" value="C:cytosol"/>
    <property type="evidence" value="ECO:0007669"/>
    <property type="project" value="TreeGrafter"/>
</dbReference>
<dbReference type="SUPFAM" id="SSF53697">
    <property type="entry name" value="SIS domain"/>
    <property type="match status" value="1"/>
</dbReference>
<dbReference type="EMBL" id="UYRT01110376">
    <property type="protein sequence ID" value="VDN45469.1"/>
    <property type="molecule type" value="Genomic_DNA"/>
</dbReference>
<keyword evidence="3" id="KW-0413">Isomerase</keyword>
<dbReference type="GO" id="GO:0004347">
    <property type="term" value="F:glucose-6-phosphate isomerase activity"/>
    <property type="evidence" value="ECO:0007669"/>
    <property type="project" value="InterPro"/>
</dbReference>
<dbReference type="AlphaFoldDB" id="A0A183EZI7"/>
<dbReference type="WBParaSite" id="GPUH_0002640801-mRNA-1">
    <property type="protein sequence ID" value="GPUH_0002640801-mRNA-1"/>
    <property type="gene ID" value="GPUH_0002640801"/>
</dbReference>
<organism evidence="6">
    <name type="scientific">Gongylonema pulchrum</name>
    <dbReference type="NCBI Taxonomy" id="637853"/>
    <lineage>
        <taxon>Eukaryota</taxon>
        <taxon>Metazoa</taxon>
        <taxon>Ecdysozoa</taxon>
        <taxon>Nematoda</taxon>
        <taxon>Chromadorea</taxon>
        <taxon>Rhabditida</taxon>
        <taxon>Spirurina</taxon>
        <taxon>Spiruromorpha</taxon>
        <taxon>Spiruroidea</taxon>
        <taxon>Gongylonematidae</taxon>
        <taxon>Gongylonema</taxon>
    </lineage>
</organism>
<evidence type="ECO:0000313" key="4">
    <source>
        <dbReference type="EMBL" id="VDN45469.1"/>
    </source>
</evidence>
<dbReference type="PANTHER" id="PTHR11469">
    <property type="entry name" value="GLUCOSE-6-PHOSPHATE ISOMERASE"/>
    <property type="match status" value="1"/>
</dbReference>
<protein>
    <submittedName>
        <fullName evidence="6">Glucose-6-phosphate isomerase</fullName>
    </submittedName>
</protein>
<reference evidence="6" key="1">
    <citation type="submission" date="2016-06" db="UniProtKB">
        <authorList>
            <consortium name="WormBaseParasite"/>
        </authorList>
    </citation>
    <scope>IDENTIFICATION</scope>
</reference>
<dbReference type="GO" id="GO:0006094">
    <property type="term" value="P:gluconeogenesis"/>
    <property type="evidence" value="ECO:0007669"/>
    <property type="project" value="UniProtKB-KW"/>
</dbReference>
<evidence type="ECO:0000256" key="2">
    <source>
        <dbReference type="ARBA" id="ARBA00023152"/>
    </source>
</evidence>
<reference evidence="4 5" key="2">
    <citation type="submission" date="2018-11" db="EMBL/GenBank/DDBJ databases">
        <authorList>
            <consortium name="Pathogen Informatics"/>
        </authorList>
    </citation>
    <scope>NUCLEOTIDE SEQUENCE [LARGE SCALE GENOMIC DNA]</scope>
</reference>
<dbReference type="PANTHER" id="PTHR11469:SF1">
    <property type="entry name" value="GLUCOSE-6-PHOSPHATE ISOMERASE"/>
    <property type="match status" value="1"/>
</dbReference>
<dbReference type="OrthoDB" id="5831190at2759"/>